<feature type="domain" description="Bacterial Ig-like" evidence="4">
    <location>
        <begin position="734"/>
        <end position="812"/>
    </location>
</feature>
<feature type="domain" description="Bacterial Ig-like" evidence="4">
    <location>
        <begin position="1634"/>
        <end position="1717"/>
    </location>
</feature>
<feature type="domain" description="Bacterial Ig-like" evidence="4">
    <location>
        <begin position="1002"/>
        <end position="1084"/>
    </location>
</feature>
<feature type="domain" description="Bacterial Ig-like" evidence="4">
    <location>
        <begin position="1545"/>
        <end position="1626"/>
    </location>
</feature>
<feature type="transmembrane region" description="Helical" evidence="3">
    <location>
        <begin position="1943"/>
        <end position="1968"/>
    </location>
</feature>
<dbReference type="InterPro" id="IPR013517">
    <property type="entry name" value="FG-GAP"/>
</dbReference>
<dbReference type="InterPro" id="IPR032109">
    <property type="entry name" value="Big_3_5"/>
</dbReference>
<evidence type="ECO:0000256" key="2">
    <source>
        <dbReference type="SAM" id="MobiDB-lite"/>
    </source>
</evidence>
<sequence>MLFCDASATYCENNSALGIAQLTKSNATAEVKIGSGPIGNHSYKAVFIANKFYASSTSNTVSYSVTGTYASQTTLSDTGSPGNYTLNMGVSAVGAVTAGPTGSISIVDTSDGNNILGTQSLQVSTLSDSFVQEAAFPVGGPPPPPPAQLYRSVAVESAYLNGDNNLDVVTGDAANTVSVMLGNGDGTFQPQANYSGCPSSITGDVATKILLADFNRDGNTDIVLGCSNASEGGVVILLGNGDGTFQAPMAYATGDVFSLALGDFNNDGILDIAVSDQTQQNITILIGKGDGTFTLGTSITTATQTKGIVAGDFNGDGTTDIAFAQAEATGTLSDLYVALGKGDGTFSTPTKVATGIGEFLTAGDTDADNITDIVSTTITLAQPPNGYVQPSMWVLLGKGNGTFQTPVVYSADYPSDPHLADVNGDGKPDIIAGGSTGALVFYGNGDGTFQPYIEPTIGGFSLTYAVNAGDYNNDGNADLVGTDANSAQAAVSLSQVVQSSTALALTNIAVFPLGSGVHQVDASYPGDSIYLASLSPTVSLTAAPTPTTLTLSASPTTATLAGQTVTFTATLSPYTVGPPTTTTNGETVMFYSGGSLIGTGALNNGVATLATGALPVGTDSVQATFPGDSNYDTSNSNSVSVTVANIVLTSSLNPSMYQQSVTFTATLGNSKSGSVNFVDGSDVIGTVVVAGTSVMFTTSSLSVGSHDITAVYGSSTSPVLIQVVNKAVPAVTVTTSGPSVYGNPVTITASVPSGPTGTITISSGSTTLGSGTINNGIVTITTSTLPTGSDPVTATYNGDGNYATATGTTTQVVSKASPSSTLTSSLNPSTPGVSVTFTDALPTSVTGTVTFKNGSTVLGTSTVTNGTATVTSSTLPTGSDAITATYSGDTNNNGSTATLTQTVNKNTPTVTVATSGPSTYGTPVSITATVTSGATGTVTFTSGSQNLGSGTISGGTVTISTSVLPAGTDTITASYGGDANNNAATGTTTQVVSKVTTTSLTLTSSANPSTFGQSVTFAATVSAGATGTVTFTSGSTVIGTATISSNRASVTTSTLPVGSDAISASYGGDSNFNSATASLTQTVNKATPALTLTSSTNPSTANQSVTFTATLPSTVTGTVTFKSGATVIGTSNVSNGVAAVSTATLPVGSNSITATYNGDANDNTASASLTQTVNKATPTITLTSSANPSSANQSVTFTATLPSGVTGTVTFSTGATALGTTTVNNGVASVVTSTLPVGSDPITAVYSGDSSDNTATASLTQTVNKVTPAITLTSSNNPSSVNQPVTFIATLPLNVTGTITFTSGSNVIGTSNISNGSAAVTTSTLPVGSDVVTATYSGDTNNNTATTNLTQTVNSTPSTITLISSSNPSTVNQPVTFTATVPSTATGTVTFTNGSTVIGTSNVNSGNASVTTSTLPIGSDAITATYSGDSTHSTATASITQTVDKATPTITVTTSGPSTYGQPVTITTTLPPGTTGTVTVTSGGTTLGSGTVSAGGTVTITTSTLPVGTNPITASYGGDSNNNPATGSTTQTVNKDTPVLPPPVATPSNPVVGTTVTITETVPSGVGGPVTFSNGTTTIGTAPIVNGVATITVSNLPIGSNPITASTPGDANNNPATSPATTVTVNKATPTVTLTSSSNPSTPGAPVTFTATVYPGATAPVTFYDGTTAIGTGVPNAAGVATFTTSTLSSGSHSITASYPGDSNYSPATSPVLTQVVGKISSMITLTESSPAELLGTSVTFTAVVTAPVPTPTGTVTFMDGNTVLGTAPLSTNGGVVVTLTSGNAAYSTSSLLTGDHKITAVYSGDNSFSSSTSASVDNVVEDFTITNSGSASQQMLPGASGTYNFNLSPVGSSTFVDNVSLTVTGLPEGSTYTLTPSSAAAGSGEAALVLTVNTSSSLTAENRAPMGGPNSHHDVPVALGILGLAGLGTIRKLRKKLPRPLLVLLLMIATLLPVAALSGCAGGYFAFDPHTYTVTVTGTEGSIQHSATATLVVQ</sequence>
<comment type="caution">
    <text evidence="5">The sequence shown here is derived from an EMBL/GenBank/DDBJ whole genome shotgun (WGS) entry which is preliminary data.</text>
</comment>
<keyword evidence="3" id="KW-1133">Transmembrane helix</keyword>
<dbReference type="Proteomes" id="UP000648801">
    <property type="component" value="Unassembled WGS sequence"/>
</dbReference>
<feature type="compositionally biased region" description="Polar residues" evidence="2">
    <location>
        <begin position="1515"/>
        <end position="1535"/>
    </location>
</feature>
<feature type="domain" description="Bacterial Ig-like" evidence="4">
    <location>
        <begin position="913"/>
        <end position="991"/>
    </location>
</feature>
<feature type="domain" description="Bacterial Ig-like" evidence="4">
    <location>
        <begin position="1729"/>
        <end position="1819"/>
    </location>
</feature>
<keyword evidence="6" id="KW-1185">Reference proteome</keyword>
<feature type="domain" description="Bacterial Ig-like" evidence="4">
    <location>
        <begin position="648"/>
        <end position="715"/>
    </location>
</feature>
<feature type="domain" description="Bacterial Ig-like" evidence="4">
    <location>
        <begin position="1092"/>
        <end position="1174"/>
    </location>
</feature>
<dbReference type="EMBL" id="BMJB01000002">
    <property type="protein sequence ID" value="GGA74514.1"/>
    <property type="molecule type" value="Genomic_DNA"/>
</dbReference>
<dbReference type="SUPFAM" id="SSF69318">
    <property type="entry name" value="Integrin alpha N-terminal domain"/>
    <property type="match status" value="1"/>
</dbReference>
<feature type="domain" description="Bacterial Ig-like" evidence="4">
    <location>
        <begin position="1182"/>
        <end position="1264"/>
    </location>
</feature>
<feature type="domain" description="Bacterial Ig-like" evidence="4">
    <location>
        <begin position="822"/>
        <end position="904"/>
    </location>
</feature>
<feature type="domain" description="Bacterial Ig-like" evidence="4">
    <location>
        <begin position="551"/>
        <end position="644"/>
    </location>
</feature>
<dbReference type="Gene3D" id="2.30.30.100">
    <property type="match status" value="3"/>
</dbReference>
<keyword evidence="3" id="KW-0472">Membrane</keyword>
<feature type="region of interest" description="Disordered" evidence="2">
    <location>
        <begin position="1515"/>
        <end position="1551"/>
    </location>
</feature>
<gene>
    <name evidence="5" type="ORF">GCM10011507_27410</name>
</gene>
<dbReference type="PANTHER" id="PTHR44103">
    <property type="entry name" value="PROPROTEIN CONVERTASE P"/>
    <property type="match status" value="1"/>
</dbReference>
<dbReference type="Gene3D" id="2.60.40.10">
    <property type="entry name" value="Immunoglobulins"/>
    <property type="match status" value="14"/>
</dbReference>
<dbReference type="Pfam" id="PF16640">
    <property type="entry name" value="Big_3_5"/>
    <property type="match status" value="14"/>
</dbReference>
<reference evidence="5" key="1">
    <citation type="journal article" date="2014" name="Int. J. Syst. Evol. Microbiol.">
        <title>Complete genome sequence of Corynebacterium casei LMG S-19264T (=DSM 44701T), isolated from a smear-ripened cheese.</title>
        <authorList>
            <consortium name="US DOE Joint Genome Institute (JGI-PGF)"/>
            <person name="Walter F."/>
            <person name="Albersmeier A."/>
            <person name="Kalinowski J."/>
            <person name="Ruckert C."/>
        </authorList>
    </citation>
    <scope>NUCLEOTIDE SEQUENCE</scope>
    <source>
        <strain evidence="5">CGMCC 1.15447</strain>
    </source>
</reference>
<dbReference type="InterPro" id="IPR028994">
    <property type="entry name" value="Integrin_alpha_N"/>
</dbReference>
<accession>A0A916W7Q0</accession>
<keyword evidence="3" id="KW-0812">Transmembrane</keyword>
<name>A0A916W7Q0_9BACT</name>
<protein>
    <recommendedName>
        <fullName evidence="4">Bacterial Ig-like domain-containing protein</fullName>
    </recommendedName>
</protein>
<proteinExistence type="predicted"/>
<evidence type="ECO:0000313" key="6">
    <source>
        <dbReference type="Proteomes" id="UP000648801"/>
    </source>
</evidence>
<organism evidence="5 6">
    <name type="scientific">Edaphobacter acidisoli</name>
    <dbReference type="NCBI Taxonomy" id="2040573"/>
    <lineage>
        <taxon>Bacteria</taxon>
        <taxon>Pseudomonadati</taxon>
        <taxon>Acidobacteriota</taxon>
        <taxon>Terriglobia</taxon>
        <taxon>Terriglobales</taxon>
        <taxon>Acidobacteriaceae</taxon>
        <taxon>Edaphobacter</taxon>
    </lineage>
</organism>
<evidence type="ECO:0000259" key="4">
    <source>
        <dbReference type="Pfam" id="PF16640"/>
    </source>
</evidence>
<evidence type="ECO:0000313" key="5">
    <source>
        <dbReference type="EMBL" id="GGA74514.1"/>
    </source>
</evidence>
<evidence type="ECO:0000256" key="1">
    <source>
        <dbReference type="ARBA" id="ARBA00022729"/>
    </source>
</evidence>
<dbReference type="InterPro" id="IPR013783">
    <property type="entry name" value="Ig-like_fold"/>
</dbReference>
<feature type="domain" description="Bacterial Ig-like" evidence="4">
    <location>
        <begin position="1272"/>
        <end position="1354"/>
    </location>
</feature>
<keyword evidence="1" id="KW-0732">Signal</keyword>
<reference evidence="5" key="2">
    <citation type="submission" date="2020-09" db="EMBL/GenBank/DDBJ databases">
        <authorList>
            <person name="Sun Q."/>
            <person name="Zhou Y."/>
        </authorList>
    </citation>
    <scope>NUCLEOTIDE SEQUENCE</scope>
    <source>
        <strain evidence="5">CGMCC 1.15447</strain>
    </source>
</reference>
<evidence type="ECO:0000256" key="3">
    <source>
        <dbReference type="SAM" id="Phobius"/>
    </source>
</evidence>
<feature type="domain" description="Bacterial Ig-like" evidence="4">
    <location>
        <begin position="1453"/>
        <end position="1534"/>
    </location>
</feature>
<dbReference type="PANTHER" id="PTHR44103:SF1">
    <property type="entry name" value="PROPROTEIN CONVERTASE P"/>
    <property type="match status" value="1"/>
</dbReference>
<dbReference type="Pfam" id="PF13517">
    <property type="entry name" value="FG-GAP_3"/>
    <property type="match status" value="3"/>
</dbReference>
<feature type="domain" description="Bacterial Ig-like" evidence="4">
    <location>
        <begin position="1364"/>
        <end position="1443"/>
    </location>
</feature>
<dbReference type="Gene3D" id="2.130.10.130">
    <property type="entry name" value="Integrin alpha, N-terminal"/>
    <property type="match status" value="1"/>
</dbReference>